<feature type="transmembrane region" description="Helical" evidence="6">
    <location>
        <begin position="58"/>
        <end position="76"/>
    </location>
</feature>
<dbReference type="RefSeq" id="WP_131759557.1">
    <property type="nucleotide sequence ID" value="NZ_CAACUY010000082.1"/>
</dbReference>
<proteinExistence type="inferred from homology"/>
<keyword evidence="5 6" id="KW-0472">Membrane</keyword>
<sequence>MSAPGGPPLVREPSTGPEPGLTAQATHRVTGRAWLLLLAGVVLVTAAGALGLRADAQAAVLVLVVVVSLVFDYTNGFHDAANAIATAVSTRALTPRVALLMAAVMNMLGALLGVEVAKTVSEVITPPDGLHGLTVIAAGVLGAITWNLITWYFGLPSSSSHALIGGVVGAGLASASTVNWDSVVDKVAVPMVVSPVVGFVLAYLVMVAILWIFRRSHPGRVGRRFRIAQTLSAASLALGHGLQDAQKTMGIIVLALVTTGHSDGESVPTWVIVVCAGALSLGTYAGGWRIMRTLGRKVIEVDPPKGFAAEATASVVLYVTAFFWHAPISTTHTITSAIMGVGATKRLAAVRWGMAGNIVLAWILTMPASAAVAAIVYAVVHVLGA</sequence>
<feature type="transmembrane region" description="Helical" evidence="6">
    <location>
        <begin position="97"/>
        <end position="117"/>
    </location>
</feature>
<feature type="transmembrane region" description="Helical" evidence="6">
    <location>
        <begin position="33"/>
        <end position="52"/>
    </location>
</feature>
<keyword evidence="2 6" id="KW-0813">Transport</keyword>
<accession>A0ABW2Y1G6</accession>
<comment type="similarity">
    <text evidence="6">Belongs to the inorganic phosphate transporter (PiT) (TC 2.A.20) family.</text>
</comment>
<dbReference type="PANTHER" id="PTHR11101">
    <property type="entry name" value="PHOSPHATE TRANSPORTER"/>
    <property type="match status" value="1"/>
</dbReference>
<dbReference type="Pfam" id="PF01384">
    <property type="entry name" value="PHO4"/>
    <property type="match status" value="1"/>
</dbReference>
<dbReference type="InterPro" id="IPR001204">
    <property type="entry name" value="Phos_transporter"/>
</dbReference>
<keyword evidence="3 6" id="KW-0812">Transmembrane</keyword>
<name>A0ABW2Y1G6_9ACTN</name>
<keyword evidence="9" id="KW-1185">Reference proteome</keyword>
<reference evidence="9" key="1">
    <citation type="journal article" date="2019" name="Int. J. Syst. Evol. Microbiol.">
        <title>The Global Catalogue of Microorganisms (GCM) 10K type strain sequencing project: providing services to taxonomists for standard genome sequencing and annotation.</title>
        <authorList>
            <consortium name="The Broad Institute Genomics Platform"/>
            <consortium name="The Broad Institute Genome Sequencing Center for Infectious Disease"/>
            <person name="Wu L."/>
            <person name="Ma J."/>
        </authorList>
    </citation>
    <scope>NUCLEOTIDE SEQUENCE [LARGE SCALE GENOMIC DNA]</scope>
    <source>
        <strain evidence="9">JCM 9371</strain>
    </source>
</reference>
<feature type="transmembrane region" description="Helical" evidence="6">
    <location>
        <begin position="129"/>
        <end position="149"/>
    </location>
</feature>
<feature type="transmembrane region" description="Helical" evidence="6">
    <location>
        <begin position="267"/>
        <end position="286"/>
    </location>
</feature>
<protein>
    <recommendedName>
        <fullName evidence="6">Phosphate transporter</fullName>
    </recommendedName>
</protein>
<comment type="subcellular location">
    <subcellularLocation>
        <location evidence="1 6">Membrane</location>
        <topology evidence="1 6">Multi-pass membrane protein</topology>
    </subcellularLocation>
</comment>
<organism evidence="8 9">
    <name type="scientific">Actinomadura fibrosa</name>
    <dbReference type="NCBI Taxonomy" id="111802"/>
    <lineage>
        <taxon>Bacteria</taxon>
        <taxon>Bacillati</taxon>
        <taxon>Actinomycetota</taxon>
        <taxon>Actinomycetes</taxon>
        <taxon>Streptosporangiales</taxon>
        <taxon>Thermomonosporaceae</taxon>
        <taxon>Actinomadura</taxon>
    </lineage>
</organism>
<evidence type="ECO:0000313" key="9">
    <source>
        <dbReference type="Proteomes" id="UP001597063"/>
    </source>
</evidence>
<evidence type="ECO:0000256" key="4">
    <source>
        <dbReference type="ARBA" id="ARBA00022989"/>
    </source>
</evidence>
<feature type="region of interest" description="Disordered" evidence="7">
    <location>
        <begin position="1"/>
        <end position="22"/>
    </location>
</feature>
<evidence type="ECO:0000256" key="2">
    <source>
        <dbReference type="ARBA" id="ARBA00022448"/>
    </source>
</evidence>
<evidence type="ECO:0000256" key="6">
    <source>
        <dbReference type="RuleBase" id="RU363058"/>
    </source>
</evidence>
<gene>
    <name evidence="8" type="ORF">ACFQZM_44400</name>
</gene>
<dbReference type="Proteomes" id="UP001597063">
    <property type="component" value="Unassembled WGS sequence"/>
</dbReference>
<evidence type="ECO:0000256" key="3">
    <source>
        <dbReference type="ARBA" id="ARBA00022692"/>
    </source>
</evidence>
<dbReference type="EMBL" id="JBHTGP010000031">
    <property type="protein sequence ID" value="MFD0691598.1"/>
    <property type="molecule type" value="Genomic_DNA"/>
</dbReference>
<evidence type="ECO:0000256" key="1">
    <source>
        <dbReference type="ARBA" id="ARBA00004141"/>
    </source>
</evidence>
<comment type="caution">
    <text evidence="8">The sequence shown here is derived from an EMBL/GenBank/DDBJ whole genome shotgun (WGS) entry which is preliminary data.</text>
</comment>
<keyword evidence="6" id="KW-0592">Phosphate transport</keyword>
<evidence type="ECO:0000256" key="7">
    <source>
        <dbReference type="SAM" id="MobiDB-lite"/>
    </source>
</evidence>
<dbReference type="PANTHER" id="PTHR11101:SF80">
    <property type="entry name" value="PHOSPHATE TRANSPORTER"/>
    <property type="match status" value="1"/>
</dbReference>
<feature type="transmembrane region" description="Helical" evidence="6">
    <location>
        <begin position="359"/>
        <end position="380"/>
    </location>
</feature>
<keyword evidence="4 6" id="KW-1133">Transmembrane helix</keyword>
<feature type="transmembrane region" description="Helical" evidence="6">
    <location>
        <begin position="192"/>
        <end position="213"/>
    </location>
</feature>
<evidence type="ECO:0000313" key="8">
    <source>
        <dbReference type="EMBL" id="MFD0691598.1"/>
    </source>
</evidence>
<evidence type="ECO:0000256" key="5">
    <source>
        <dbReference type="ARBA" id="ARBA00023136"/>
    </source>
</evidence>